<evidence type="ECO:0000256" key="2">
    <source>
        <dbReference type="ARBA" id="ARBA00022527"/>
    </source>
</evidence>
<protein>
    <recommendedName>
        <fullName evidence="1">non-specific serine/threonine protein kinase</fullName>
        <ecNumber evidence="1">2.7.11.1</ecNumber>
    </recommendedName>
</protein>
<evidence type="ECO:0000256" key="7">
    <source>
        <dbReference type="ARBA" id="ARBA00047899"/>
    </source>
</evidence>
<dbReference type="Gene3D" id="3.30.200.20">
    <property type="entry name" value="Phosphorylase Kinase, domain 1"/>
    <property type="match status" value="1"/>
</dbReference>
<evidence type="ECO:0000313" key="11">
    <source>
        <dbReference type="Proteomes" id="UP000717328"/>
    </source>
</evidence>
<evidence type="ECO:0000256" key="1">
    <source>
        <dbReference type="ARBA" id="ARBA00012513"/>
    </source>
</evidence>
<dbReference type="InterPro" id="IPR000719">
    <property type="entry name" value="Prot_kinase_dom"/>
</dbReference>
<dbReference type="GO" id="GO:0005737">
    <property type="term" value="C:cytoplasm"/>
    <property type="evidence" value="ECO:0007669"/>
    <property type="project" value="TreeGrafter"/>
</dbReference>
<dbReference type="SMART" id="SM00220">
    <property type="entry name" value="S_TKc"/>
    <property type="match status" value="1"/>
</dbReference>
<reference evidence="10" key="1">
    <citation type="submission" date="2021-02" db="EMBL/GenBank/DDBJ databases">
        <authorList>
            <person name="Nieuwenhuis M."/>
            <person name="Van De Peppel L.J.J."/>
        </authorList>
    </citation>
    <scope>NUCLEOTIDE SEQUENCE</scope>
    <source>
        <strain evidence="10">D49</strain>
    </source>
</reference>
<evidence type="ECO:0000256" key="8">
    <source>
        <dbReference type="ARBA" id="ARBA00048679"/>
    </source>
</evidence>
<keyword evidence="11" id="KW-1185">Reference proteome</keyword>
<accession>A0A9P7K7K8</accession>
<keyword evidence="2" id="KW-0723">Serine/threonine-protein kinase</keyword>
<dbReference type="Proteomes" id="UP000717328">
    <property type="component" value="Unassembled WGS sequence"/>
</dbReference>
<dbReference type="AlphaFoldDB" id="A0A9P7K7K8"/>
<evidence type="ECO:0000256" key="5">
    <source>
        <dbReference type="ARBA" id="ARBA00022777"/>
    </source>
</evidence>
<evidence type="ECO:0000256" key="3">
    <source>
        <dbReference type="ARBA" id="ARBA00022679"/>
    </source>
</evidence>
<comment type="catalytic activity">
    <reaction evidence="7">
        <text>L-threonyl-[protein] + ATP = O-phospho-L-threonyl-[protein] + ADP + H(+)</text>
        <dbReference type="Rhea" id="RHEA:46608"/>
        <dbReference type="Rhea" id="RHEA-COMP:11060"/>
        <dbReference type="Rhea" id="RHEA-COMP:11605"/>
        <dbReference type="ChEBI" id="CHEBI:15378"/>
        <dbReference type="ChEBI" id="CHEBI:30013"/>
        <dbReference type="ChEBI" id="CHEBI:30616"/>
        <dbReference type="ChEBI" id="CHEBI:61977"/>
        <dbReference type="ChEBI" id="CHEBI:456216"/>
        <dbReference type="EC" id="2.7.11.1"/>
    </reaction>
</comment>
<keyword evidence="3" id="KW-0808">Transferase</keyword>
<name>A0A9P7K7K8_9AGAR</name>
<comment type="caution">
    <text evidence="10">The sequence shown here is derived from an EMBL/GenBank/DDBJ whole genome shotgun (WGS) entry which is preliminary data.</text>
</comment>
<evidence type="ECO:0000259" key="9">
    <source>
        <dbReference type="PROSITE" id="PS50011"/>
    </source>
</evidence>
<feature type="domain" description="Protein kinase" evidence="9">
    <location>
        <begin position="43"/>
        <end position="423"/>
    </location>
</feature>
<reference evidence="10" key="2">
    <citation type="submission" date="2021-10" db="EMBL/GenBank/DDBJ databases">
        <title>Phylogenomics reveals ancestral predisposition of the termite-cultivated fungus Termitomyces towards a domesticated lifestyle.</title>
        <authorList>
            <person name="Auxier B."/>
            <person name="Grum-Grzhimaylo A."/>
            <person name="Cardenas M.E."/>
            <person name="Lodge J.D."/>
            <person name="Laessoe T."/>
            <person name="Pedersen O."/>
            <person name="Smith M.E."/>
            <person name="Kuyper T.W."/>
            <person name="Franco-Molano E.A."/>
            <person name="Baroni T.J."/>
            <person name="Aanen D.K."/>
        </authorList>
    </citation>
    <scope>NUCLEOTIDE SEQUENCE</scope>
    <source>
        <strain evidence="10">D49</strain>
    </source>
</reference>
<dbReference type="Gene3D" id="1.10.510.10">
    <property type="entry name" value="Transferase(Phosphotransferase) domain 1"/>
    <property type="match status" value="1"/>
</dbReference>
<dbReference type="PANTHER" id="PTHR47634:SF9">
    <property type="entry name" value="PROTEIN KINASE DOMAIN-CONTAINING PROTEIN-RELATED"/>
    <property type="match status" value="1"/>
</dbReference>
<dbReference type="OrthoDB" id="5979581at2759"/>
<dbReference type="PROSITE" id="PS50011">
    <property type="entry name" value="PROTEIN_KINASE_DOM"/>
    <property type="match status" value="1"/>
</dbReference>
<dbReference type="GO" id="GO:0000245">
    <property type="term" value="P:spliceosomal complex assembly"/>
    <property type="evidence" value="ECO:0007669"/>
    <property type="project" value="TreeGrafter"/>
</dbReference>
<organism evidence="10 11">
    <name type="scientific">Sphagnurus paluster</name>
    <dbReference type="NCBI Taxonomy" id="117069"/>
    <lineage>
        <taxon>Eukaryota</taxon>
        <taxon>Fungi</taxon>
        <taxon>Dikarya</taxon>
        <taxon>Basidiomycota</taxon>
        <taxon>Agaricomycotina</taxon>
        <taxon>Agaricomycetes</taxon>
        <taxon>Agaricomycetidae</taxon>
        <taxon>Agaricales</taxon>
        <taxon>Tricholomatineae</taxon>
        <taxon>Lyophyllaceae</taxon>
        <taxon>Sphagnurus</taxon>
    </lineage>
</organism>
<keyword evidence="6" id="KW-0067">ATP-binding</keyword>
<dbReference type="EMBL" id="JABCKI010005796">
    <property type="protein sequence ID" value="KAG5637891.1"/>
    <property type="molecule type" value="Genomic_DNA"/>
</dbReference>
<evidence type="ECO:0000313" key="10">
    <source>
        <dbReference type="EMBL" id="KAG5637891.1"/>
    </source>
</evidence>
<dbReference type="GO" id="GO:0050684">
    <property type="term" value="P:regulation of mRNA processing"/>
    <property type="evidence" value="ECO:0007669"/>
    <property type="project" value="TreeGrafter"/>
</dbReference>
<gene>
    <name evidence="10" type="ORF">H0H81_002776</name>
</gene>
<evidence type="ECO:0000256" key="6">
    <source>
        <dbReference type="ARBA" id="ARBA00022840"/>
    </source>
</evidence>
<proteinExistence type="predicted"/>
<comment type="catalytic activity">
    <reaction evidence="8">
        <text>L-seryl-[protein] + ATP = O-phospho-L-seryl-[protein] + ADP + H(+)</text>
        <dbReference type="Rhea" id="RHEA:17989"/>
        <dbReference type="Rhea" id="RHEA-COMP:9863"/>
        <dbReference type="Rhea" id="RHEA-COMP:11604"/>
        <dbReference type="ChEBI" id="CHEBI:15378"/>
        <dbReference type="ChEBI" id="CHEBI:29999"/>
        <dbReference type="ChEBI" id="CHEBI:30616"/>
        <dbReference type="ChEBI" id="CHEBI:83421"/>
        <dbReference type="ChEBI" id="CHEBI:456216"/>
        <dbReference type="EC" id="2.7.11.1"/>
    </reaction>
</comment>
<dbReference type="GO" id="GO:0004674">
    <property type="term" value="F:protein serine/threonine kinase activity"/>
    <property type="evidence" value="ECO:0007669"/>
    <property type="project" value="UniProtKB-KW"/>
</dbReference>
<dbReference type="InterPro" id="IPR011009">
    <property type="entry name" value="Kinase-like_dom_sf"/>
</dbReference>
<evidence type="ECO:0000256" key="4">
    <source>
        <dbReference type="ARBA" id="ARBA00022741"/>
    </source>
</evidence>
<dbReference type="PANTHER" id="PTHR47634">
    <property type="entry name" value="PROTEIN KINASE DOMAIN-CONTAINING PROTEIN-RELATED"/>
    <property type="match status" value="1"/>
</dbReference>
<dbReference type="GO" id="GO:0005634">
    <property type="term" value="C:nucleus"/>
    <property type="evidence" value="ECO:0007669"/>
    <property type="project" value="TreeGrafter"/>
</dbReference>
<dbReference type="GO" id="GO:0005524">
    <property type="term" value="F:ATP binding"/>
    <property type="evidence" value="ECO:0007669"/>
    <property type="project" value="UniProtKB-KW"/>
</dbReference>
<dbReference type="EC" id="2.7.11.1" evidence="1"/>
<dbReference type="InterPro" id="IPR051334">
    <property type="entry name" value="SRPK"/>
</dbReference>
<keyword evidence="5" id="KW-0418">Kinase</keyword>
<dbReference type="Pfam" id="PF00069">
    <property type="entry name" value="Pkinase"/>
    <property type="match status" value="2"/>
</dbReference>
<keyword evidence="4" id="KW-0547">Nucleotide-binding</keyword>
<dbReference type="SUPFAM" id="SSF56112">
    <property type="entry name" value="Protein kinase-like (PK-like)"/>
    <property type="match status" value="1"/>
</dbReference>
<sequence length="432" mass="49476">MLSKAPETERVWYTQYPSIEYLSAYRPGGYHPVDIGEVYHKRYRVLNKLGHGTFATVWLVKDLKSFPRRFLSLKIAIADAQHVSREIQIIRHLRRYQQENPLAAGGEYVLQVFDDFEIKGPNGTHQCIVSELCGPSIRCEPWMIWNEDDEDKVDELEQPRKVGMVQRLIAQVTRGIAYLHKCGIVHGDLHKGNILLYSSKVAHCQSTKELHQYFGRPNIHPITRFDNKPFVPSPHLPKRLTFPACPEIDGLFISMTDPSWIHIKICDFGESFLSEAPPTTKLGTPLAFCAPEIIFHSITPPGPPTDIWALATLFYMVFTDEETPLFYMCNDEDQILVHMVRTLGKLPDVWWTRWEAREQHFDADGLTYRPGSCNIAPVFYPPSGLDAEIAAELDRIIRMMVRLEMSERITASGLIDVIPENWMGDQVAQCHC</sequence>